<feature type="compositionally biased region" description="Acidic residues" evidence="3">
    <location>
        <begin position="213"/>
        <end position="226"/>
    </location>
</feature>
<keyword evidence="1 2" id="KW-0694">RNA-binding</keyword>
<dbReference type="PANTHER" id="PTHR10693:SF20">
    <property type="entry name" value="AT27578P"/>
    <property type="match status" value="1"/>
</dbReference>
<feature type="compositionally biased region" description="Low complexity" evidence="3">
    <location>
        <begin position="348"/>
        <end position="369"/>
    </location>
</feature>
<dbReference type="GO" id="GO:1990861">
    <property type="term" value="C:Ubp3-Bre5 deubiquitination complex"/>
    <property type="evidence" value="ECO:0007669"/>
    <property type="project" value="TreeGrafter"/>
</dbReference>
<reference evidence="6" key="1">
    <citation type="submission" date="2022-10" db="EMBL/GenBank/DDBJ databases">
        <title>Culturing micro-colonial fungi from biological soil crusts in the Mojave desert and describing Neophaeococcomyces mojavensis, and introducing the new genera and species Taxawa tesnikishii.</title>
        <authorList>
            <person name="Kurbessoian T."/>
            <person name="Stajich J.E."/>
        </authorList>
    </citation>
    <scope>NUCLEOTIDE SEQUENCE</scope>
    <source>
        <strain evidence="6">TK_41</strain>
    </source>
</reference>
<evidence type="ECO:0000313" key="6">
    <source>
        <dbReference type="EMBL" id="KAJ9615826.1"/>
    </source>
</evidence>
<feature type="compositionally biased region" description="Low complexity" evidence="3">
    <location>
        <begin position="477"/>
        <end position="490"/>
    </location>
</feature>
<dbReference type="SMART" id="SM00360">
    <property type="entry name" value="RRM"/>
    <property type="match status" value="1"/>
</dbReference>
<dbReference type="PROSITE" id="PS50177">
    <property type="entry name" value="NTF2_DOMAIN"/>
    <property type="match status" value="1"/>
</dbReference>
<gene>
    <name evidence="6" type="ORF">H2200_001903</name>
</gene>
<dbReference type="InterPro" id="IPR035979">
    <property type="entry name" value="RBD_domain_sf"/>
</dbReference>
<dbReference type="InterPro" id="IPR032710">
    <property type="entry name" value="NTF2-like_dom_sf"/>
</dbReference>
<dbReference type="InterPro" id="IPR000504">
    <property type="entry name" value="RRM_dom"/>
</dbReference>
<dbReference type="GO" id="GO:0005829">
    <property type="term" value="C:cytosol"/>
    <property type="evidence" value="ECO:0007669"/>
    <property type="project" value="TreeGrafter"/>
</dbReference>
<dbReference type="SUPFAM" id="SSF54928">
    <property type="entry name" value="RNA-binding domain, RBD"/>
    <property type="match status" value="1"/>
</dbReference>
<dbReference type="PANTHER" id="PTHR10693">
    <property type="entry name" value="RAS GTPASE-ACTIVATING PROTEIN-BINDING PROTEIN"/>
    <property type="match status" value="1"/>
</dbReference>
<feature type="compositionally biased region" description="Polar residues" evidence="3">
    <location>
        <begin position="385"/>
        <end position="394"/>
    </location>
</feature>
<feature type="region of interest" description="Disordered" evidence="3">
    <location>
        <begin position="327"/>
        <end position="394"/>
    </location>
</feature>
<sequence length="539" mass="57097">MATEAAPVNGLYGAVSYGQPAELAASVPSAPTHATSASQSTTTSGTTQQPKADPQEIGWYFVEQYYTTLSKTPEKIHLFYSKKSQLVSGVEAEKVVPSVGTKAISEKIKSLDFQDCKVRVLNVDSQASYNNIVVQVIGEMSNKSEPHHKFVQTFVLAEQPNGFFVLNDIFRYLSDDEDEIVEDEPPQAEIPAEEVPTPAEGLTEPQPHVEDQVVTDDAVEEVDEKLEEQTEARQPAAADINGDEHATEPEESPEQPERVPIEDVVATNTTEHAATEQPSEPEPSPAPAEPVQEPAAPAKSPAPDAAPVKKTWASMLGGGVQKPAVPALPIAATTQQPKAPKPALPTQAPKAPADSASATTPASASTPTSQSNGWQTAEHSKKGNRPQNKATSEATTLAYIKNVNDKVDARILREVLESFGELKYYDVSRPRNCAFVEFADPSGYAAAVAANPHTVGTETIYVEERRPRPNAYGGSNAGTFARGGAAPTRGARGGAQSGSRSGSQTNFPKDAGRGGFQQRGGKPGTGTVTPKGRGQGQAV</sequence>
<keyword evidence="7" id="KW-1185">Reference proteome</keyword>
<dbReference type="FunFam" id="3.10.450.50:FF:000003">
    <property type="entry name" value="Nuclear transport factor 2 family protein"/>
    <property type="match status" value="1"/>
</dbReference>
<feature type="region of interest" description="Disordered" evidence="3">
    <location>
        <begin position="26"/>
        <end position="52"/>
    </location>
</feature>
<dbReference type="Gene3D" id="3.30.70.330">
    <property type="match status" value="1"/>
</dbReference>
<evidence type="ECO:0000259" key="4">
    <source>
        <dbReference type="PROSITE" id="PS50102"/>
    </source>
</evidence>
<evidence type="ECO:0000256" key="2">
    <source>
        <dbReference type="PROSITE-ProRule" id="PRU00176"/>
    </source>
</evidence>
<dbReference type="Pfam" id="PF00076">
    <property type="entry name" value="RRM_1"/>
    <property type="match status" value="1"/>
</dbReference>
<dbReference type="EMBL" id="JAPDRK010000002">
    <property type="protein sequence ID" value="KAJ9615826.1"/>
    <property type="molecule type" value="Genomic_DNA"/>
</dbReference>
<dbReference type="InterPro" id="IPR039539">
    <property type="entry name" value="Ras_GTPase_bind_prot"/>
</dbReference>
<feature type="region of interest" description="Disordered" evidence="3">
    <location>
        <begin position="180"/>
        <end position="314"/>
    </location>
</feature>
<dbReference type="InterPro" id="IPR002075">
    <property type="entry name" value="NTF2_dom"/>
</dbReference>
<dbReference type="SUPFAM" id="SSF54427">
    <property type="entry name" value="NTF2-like"/>
    <property type="match status" value="1"/>
</dbReference>
<dbReference type="Proteomes" id="UP001172673">
    <property type="component" value="Unassembled WGS sequence"/>
</dbReference>
<dbReference type="GO" id="GO:0016579">
    <property type="term" value="P:protein deubiquitination"/>
    <property type="evidence" value="ECO:0007669"/>
    <property type="project" value="TreeGrafter"/>
</dbReference>
<dbReference type="GO" id="GO:0003729">
    <property type="term" value="F:mRNA binding"/>
    <property type="evidence" value="ECO:0007669"/>
    <property type="project" value="TreeGrafter"/>
</dbReference>
<protein>
    <recommendedName>
        <fullName evidence="8">NTF2 and RRM domain protein</fullName>
    </recommendedName>
</protein>
<feature type="region of interest" description="Disordered" evidence="3">
    <location>
        <begin position="467"/>
        <end position="539"/>
    </location>
</feature>
<dbReference type="GO" id="GO:1990904">
    <property type="term" value="C:ribonucleoprotein complex"/>
    <property type="evidence" value="ECO:0007669"/>
    <property type="project" value="TreeGrafter"/>
</dbReference>
<dbReference type="CDD" id="cd00780">
    <property type="entry name" value="NTF2"/>
    <property type="match status" value="1"/>
</dbReference>
<comment type="caution">
    <text evidence="6">The sequence shown here is derived from an EMBL/GenBank/DDBJ whole genome shotgun (WGS) entry which is preliminary data.</text>
</comment>
<evidence type="ECO:0000256" key="1">
    <source>
        <dbReference type="ARBA" id="ARBA00022884"/>
    </source>
</evidence>
<dbReference type="CDD" id="cd00590">
    <property type="entry name" value="RRM_SF"/>
    <property type="match status" value="1"/>
</dbReference>
<dbReference type="AlphaFoldDB" id="A0AA38XLW3"/>
<accession>A0AA38XLW3</accession>
<dbReference type="GO" id="GO:0034517">
    <property type="term" value="P:ribophagy"/>
    <property type="evidence" value="ECO:0007669"/>
    <property type="project" value="TreeGrafter"/>
</dbReference>
<feature type="domain" description="NTF2" evidence="5">
    <location>
        <begin position="57"/>
        <end position="172"/>
    </location>
</feature>
<name>A0AA38XLW3_9EURO</name>
<evidence type="ECO:0000259" key="5">
    <source>
        <dbReference type="PROSITE" id="PS50177"/>
    </source>
</evidence>
<organism evidence="6 7">
    <name type="scientific">Cladophialophora chaetospira</name>
    <dbReference type="NCBI Taxonomy" id="386627"/>
    <lineage>
        <taxon>Eukaryota</taxon>
        <taxon>Fungi</taxon>
        <taxon>Dikarya</taxon>
        <taxon>Ascomycota</taxon>
        <taxon>Pezizomycotina</taxon>
        <taxon>Eurotiomycetes</taxon>
        <taxon>Chaetothyriomycetidae</taxon>
        <taxon>Chaetothyriales</taxon>
        <taxon>Herpotrichiellaceae</taxon>
        <taxon>Cladophialophora</taxon>
    </lineage>
</organism>
<evidence type="ECO:0000313" key="7">
    <source>
        <dbReference type="Proteomes" id="UP001172673"/>
    </source>
</evidence>
<dbReference type="Pfam" id="PF02136">
    <property type="entry name" value="NTF2"/>
    <property type="match status" value="1"/>
</dbReference>
<proteinExistence type="predicted"/>
<feature type="compositionally biased region" description="Gly residues" evidence="3">
    <location>
        <begin position="513"/>
        <end position="524"/>
    </location>
</feature>
<evidence type="ECO:0008006" key="8">
    <source>
        <dbReference type="Google" id="ProtNLM"/>
    </source>
</evidence>
<feature type="domain" description="RRM" evidence="4">
    <location>
        <begin position="396"/>
        <end position="467"/>
    </location>
</feature>
<dbReference type="InterPro" id="IPR018222">
    <property type="entry name" value="Nuclear_transport_factor_2_euk"/>
</dbReference>
<dbReference type="PROSITE" id="PS50102">
    <property type="entry name" value="RRM"/>
    <property type="match status" value="1"/>
</dbReference>
<feature type="compositionally biased region" description="Low complexity" evidence="3">
    <location>
        <begin position="289"/>
        <end position="306"/>
    </location>
</feature>
<dbReference type="InterPro" id="IPR012677">
    <property type="entry name" value="Nucleotide-bd_a/b_plait_sf"/>
</dbReference>
<dbReference type="Gene3D" id="3.10.450.50">
    <property type="match status" value="1"/>
</dbReference>
<evidence type="ECO:0000256" key="3">
    <source>
        <dbReference type="SAM" id="MobiDB-lite"/>
    </source>
</evidence>